<sequence>METDKGIILFDGVCNLCNKSVNFIIKRDKRKYFYFASIQSEIGQTLMEKYSIGGDIDSMILIEDGRAYTHDQAVLKIVSNLPFRWRLFKVAYVLPRSLRKACYQLVARYRHRFFGKSDSCRLPSKEERAQFL</sequence>
<organism evidence="1 2">
    <name type="scientific">Alkalicoccobacillus gibsonii</name>
    <dbReference type="NCBI Taxonomy" id="79881"/>
    <lineage>
        <taxon>Bacteria</taxon>
        <taxon>Bacillati</taxon>
        <taxon>Bacillota</taxon>
        <taxon>Bacilli</taxon>
        <taxon>Bacillales</taxon>
        <taxon>Bacillaceae</taxon>
        <taxon>Alkalicoccobacillus</taxon>
    </lineage>
</organism>
<dbReference type="InterPro" id="IPR052927">
    <property type="entry name" value="DCC_oxidoreductase"/>
</dbReference>
<dbReference type="Pfam" id="PF04134">
    <property type="entry name" value="DCC1-like"/>
    <property type="match status" value="1"/>
</dbReference>
<dbReference type="PANTHER" id="PTHR33639">
    <property type="entry name" value="THIOL-DISULFIDE OXIDOREDUCTASE DCC"/>
    <property type="match status" value="1"/>
</dbReference>
<dbReference type="EMBL" id="JBCITK010000001">
    <property type="protein sequence ID" value="MEN0642763.1"/>
    <property type="molecule type" value="Genomic_DNA"/>
</dbReference>
<evidence type="ECO:0000313" key="1">
    <source>
        <dbReference type="EMBL" id="MEN0642763.1"/>
    </source>
</evidence>
<accession>A0ABU9VFY4</accession>
<dbReference type="PANTHER" id="PTHR33639:SF2">
    <property type="entry name" value="DUF393 DOMAIN-CONTAINING PROTEIN"/>
    <property type="match status" value="1"/>
</dbReference>
<proteinExistence type="predicted"/>
<reference evidence="1 2" key="1">
    <citation type="submission" date="2024-03" db="EMBL/GenBank/DDBJ databases">
        <title>Bacilli Hybrid Assemblies.</title>
        <authorList>
            <person name="Kovac J."/>
        </authorList>
    </citation>
    <scope>NUCLEOTIDE SEQUENCE [LARGE SCALE GENOMIC DNA]</scope>
    <source>
        <strain evidence="1 2">FSL R7-0666</strain>
    </source>
</reference>
<dbReference type="RefSeq" id="WP_343129834.1">
    <property type="nucleotide sequence ID" value="NZ_JBCITK010000001.1"/>
</dbReference>
<evidence type="ECO:0000313" key="2">
    <source>
        <dbReference type="Proteomes" id="UP001418796"/>
    </source>
</evidence>
<protein>
    <submittedName>
        <fullName evidence="1">Thiol-disulfide oxidoreductase DCC family protein</fullName>
    </submittedName>
</protein>
<dbReference type="Proteomes" id="UP001418796">
    <property type="component" value="Unassembled WGS sequence"/>
</dbReference>
<comment type="caution">
    <text evidence="1">The sequence shown here is derived from an EMBL/GenBank/DDBJ whole genome shotgun (WGS) entry which is preliminary data.</text>
</comment>
<name>A0ABU9VFY4_9BACI</name>
<dbReference type="InterPro" id="IPR007263">
    <property type="entry name" value="DCC1-like"/>
</dbReference>
<keyword evidence="2" id="KW-1185">Reference proteome</keyword>
<gene>
    <name evidence="1" type="ORF">MKY91_06260</name>
</gene>